<keyword evidence="3" id="KW-1185">Reference proteome</keyword>
<accession>A0A7J6WXE1</accession>
<feature type="transmembrane region" description="Helical" evidence="1">
    <location>
        <begin position="28"/>
        <end position="49"/>
    </location>
</feature>
<organism evidence="2 3">
    <name type="scientific">Thalictrum thalictroides</name>
    <name type="common">Rue-anemone</name>
    <name type="synonym">Anemone thalictroides</name>
    <dbReference type="NCBI Taxonomy" id="46969"/>
    <lineage>
        <taxon>Eukaryota</taxon>
        <taxon>Viridiplantae</taxon>
        <taxon>Streptophyta</taxon>
        <taxon>Embryophyta</taxon>
        <taxon>Tracheophyta</taxon>
        <taxon>Spermatophyta</taxon>
        <taxon>Magnoliopsida</taxon>
        <taxon>Ranunculales</taxon>
        <taxon>Ranunculaceae</taxon>
        <taxon>Thalictroideae</taxon>
        <taxon>Thalictrum</taxon>
    </lineage>
</organism>
<keyword evidence="1" id="KW-0812">Transmembrane</keyword>
<protein>
    <submittedName>
        <fullName evidence="2">Uncharacterized protein</fullName>
    </submittedName>
</protein>
<keyword evidence="1" id="KW-0472">Membrane</keyword>
<gene>
    <name evidence="2" type="ORF">FRX31_009208</name>
</gene>
<dbReference type="EMBL" id="JABWDY010009734">
    <property type="protein sequence ID" value="KAF5201205.1"/>
    <property type="molecule type" value="Genomic_DNA"/>
</dbReference>
<keyword evidence="1" id="KW-1133">Transmembrane helix</keyword>
<dbReference type="AlphaFoldDB" id="A0A7J6WXE1"/>
<sequence length="106" mass="11861">MVTCVQWLYDRIFNVECAQETRVPRTAYETFLCMVPGVFVHAVVILTLVRAGQSNMCAVAIRQDFQCEVCSSNACATNCLRAFSMYGPGHVHSRCLNSHTCSCWTT</sequence>
<dbReference type="Proteomes" id="UP000554482">
    <property type="component" value="Unassembled WGS sequence"/>
</dbReference>
<evidence type="ECO:0000256" key="1">
    <source>
        <dbReference type="SAM" id="Phobius"/>
    </source>
</evidence>
<comment type="caution">
    <text evidence="2">The sequence shown here is derived from an EMBL/GenBank/DDBJ whole genome shotgun (WGS) entry which is preliminary data.</text>
</comment>
<proteinExistence type="predicted"/>
<evidence type="ECO:0000313" key="3">
    <source>
        <dbReference type="Proteomes" id="UP000554482"/>
    </source>
</evidence>
<evidence type="ECO:0000313" key="2">
    <source>
        <dbReference type="EMBL" id="KAF5201205.1"/>
    </source>
</evidence>
<name>A0A7J6WXE1_THATH</name>
<reference evidence="2 3" key="1">
    <citation type="submission" date="2020-06" db="EMBL/GenBank/DDBJ databases">
        <title>Transcriptomic and genomic resources for Thalictrum thalictroides and T. hernandezii: Facilitating candidate gene discovery in an emerging model plant lineage.</title>
        <authorList>
            <person name="Arias T."/>
            <person name="Riano-Pachon D.M."/>
            <person name="Di Stilio V.S."/>
        </authorList>
    </citation>
    <scope>NUCLEOTIDE SEQUENCE [LARGE SCALE GENOMIC DNA]</scope>
    <source>
        <strain evidence="3">cv. WT478/WT964</strain>
        <tissue evidence="2">Leaves</tissue>
    </source>
</reference>